<dbReference type="NCBIfam" id="TIGR02129">
    <property type="entry name" value="hisA_euk"/>
    <property type="match status" value="1"/>
</dbReference>
<reference evidence="8" key="1">
    <citation type="submission" date="2021-01" db="EMBL/GenBank/DDBJ databases">
        <authorList>
            <person name="Corre E."/>
            <person name="Pelletier E."/>
            <person name="Niang G."/>
            <person name="Scheremetjew M."/>
            <person name="Finn R."/>
            <person name="Kale V."/>
            <person name="Holt S."/>
            <person name="Cochrane G."/>
            <person name="Meng A."/>
            <person name="Brown T."/>
            <person name="Cohen L."/>
        </authorList>
    </citation>
    <scope>NUCLEOTIDE SEQUENCE</scope>
    <source>
        <strain evidence="8">B650</strain>
    </source>
</reference>
<sequence>MSKTSMKFRPCIDLHAGKVKQIVGSTLTGNSAKQEGIAQPATNFSTDKPASDFAKMYLRDNLVGGHVILLGKDEENITAAKSALAAYPNGLQVGGGVNLQNACSWLEAGASHVIVTSFVFKDGMVDYDNLKGLVDLVGKDRLVLDLSCRRKLDEPDGPYYVVTDRWQTYTNVPVDKSTLDELAQYCDEFLVHGVENEGKRCGILEDLVMLLGLHSPIPCTYAGGVKSIEDLDRVKILGAGKVDLTIGSALDCFGGDISYDEVIQWHKKENGLA</sequence>
<dbReference type="Pfam" id="PF00977">
    <property type="entry name" value="His_biosynth"/>
    <property type="match status" value="1"/>
</dbReference>
<dbReference type="EC" id="5.3.1.16" evidence="3"/>
<dbReference type="GO" id="GO:0000105">
    <property type="term" value="P:L-histidine biosynthetic process"/>
    <property type="evidence" value="ECO:0007669"/>
    <property type="project" value="UniProtKB-UniPathway"/>
</dbReference>
<dbReference type="InterPro" id="IPR006062">
    <property type="entry name" value="His_biosynth"/>
</dbReference>
<name>A0A7S2NY82_9STRA</name>
<dbReference type="InterPro" id="IPR013785">
    <property type="entry name" value="Aldolase_TIM"/>
</dbReference>
<dbReference type="CDD" id="cd04723">
    <property type="entry name" value="HisA_HisF"/>
    <property type="match status" value="1"/>
</dbReference>
<dbReference type="SUPFAM" id="SSF51366">
    <property type="entry name" value="Ribulose-phoshate binding barrel"/>
    <property type="match status" value="1"/>
</dbReference>
<keyword evidence="6" id="KW-0413">Isomerase</keyword>
<dbReference type="PANTHER" id="PTHR43090">
    <property type="entry name" value="1-(5-PHOSPHORIBOSYL)-5-[(5-PHOSPHORIBOSYLAMINO)METHYLIDENEAMINO] IMIDAZOLE-4-CARBOXAMIDE ISOMERASE"/>
    <property type="match status" value="1"/>
</dbReference>
<evidence type="ECO:0000256" key="6">
    <source>
        <dbReference type="ARBA" id="ARBA00023235"/>
    </source>
</evidence>
<dbReference type="FunFam" id="3.20.20.70:FF:000110">
    <property type="entry name" value="1-(5-phosphoribosyl)-5-[(5-phosphoribosylamino)methylideneamino] imidazole-4-carboxamide isomerase, chloroplastic"/>
    <property type="match status" value="1"/>
</dbReference>
<keyword evidence="5 7" id="KW-0368">Histidine biosynthesis</keyword>
<proteinExistence type="inferred from homology"/>
<dbReference type="GO" id="GO:0000162">
    <property type="term" value="P:L-tryptophan biosynthetic process"/>
    <property type="evidence" value="ECO:0007669"/>
    <property type="project" value="TreeGrafter"/>
</dbReference>
<comment type="similarity">
    <text evidence="2 7">Belongs to the HisA/HisF family.</text>
</comment>
<evidence type="ECO:0000256" key="2">
    <source>
        <dbReference type="ARBA" id="ARBA00009667"/>
    </source>
</evidence>
<keyword evidence="4 7" id="KW-0028">Amino-acid biosynthesis</keyword>
<dbReference type="UniPathway" id="UPA00031">
    <property type="reaction ID" value="UER00009"/>
</dbReference>
<evidence type="ECO:0000256" key="1">
    <source>
        <dbReference type="ARBA" id="ARBA00005133"/>
    </source>
</evidence>
<organism evidence="8">
    <name type="scientific">Leptocylindrus danicus</name>
    <dbReference type="NCBI Taxonomy" id="163516"/>
    <lineage>
        <taxon>Eukaryota</taxon>
        <taxon>Sar</taxon>
        <taxon>Stramenopiles</taxon>
        <taxon>Ochrophyta</taxon>
        <taxon>Bacillariophyta</taxon>
        <taxon>Coscinodiscophyceae</taxon>
        <taxon>Chaetocerotophycidae</taxon>
        <taxon>Leptocylindrales</taxon>
        <taxon>Leptocylindraceae</taxon>
        <taxon>Leptocylindrus</taxon>
    </lineage>
</organism>
<dbReference type="InterPro" id="IPR011858">
    <property type="entry name" value="His6/HISN3"/>
</dbReference>
<dbReference type="GO" id="GO:0005737">
    <property type="term" value="C:cytoplasm"/>
    <property type="evidence" value="ECO:0007669"/>
    <property type="project" value="TreeGrafter"/>
</dbReference>
<protein>
    <recommendedName>
        <fullName evidence="3">1-(5-phosphoribosyl)-5-[(5-phosphoribosylamino)methylideneamino]imidazole-4-carboxamideisomerase</fullName>
        <ecNumber evidence="3">5.3.1.16</ecNumber>
    </recommendedName>
</protein>
<dbReference type="InterPro" id="IPR011060">
    <property type="entry name" value="RibuloseP-bd_barrel"/>
</dbReference>
<comment type="pathway">
    <text evidence="1">Amino-acid biosynthesis; L-histidine biosynthesis; L-histidine from 5-phospho-alpha-D-ribose 1-diphosphate: step 4/9.</text>
</comment>
<dbReference type="AlphaFoldDB" id="A0A7S2NY82"/>
<evidence type="ECO:0000256" key="3">
    <source>
        <dbReference type="ARBA" id="ARBA00012550"/>
    </source>
</evidence>
<evidence type="ECO:0000313" key="8">
    <source>
        <dbReference type="EMBL" id="CAD9567017.1"/>
    </source>
</evidence>
<accession>A0A7S2NY82</accession>
<gene>
    <name evidence="8" type="ORF">LDAN0321_LOCUS5743</name>
</gene>
<dbReference type="PANTHER" id="PTHR43090:SF2">
    <property type="entry name" value="1-(5-PHOSPHORIBOSYL)-5-[(5-PHOSPHORIBOSYLAMINO)METHYLIDENEAMINO] IMIDAZOLE-4-CARBOXAMIDE ISOMERASE"/>
    <property type="match status" value="1"/>
</dbReference>
<dbReference type="EMBL" id="HBGY01009092">
    <property type="protein sequence ID" value="CAD9567017.1"/>
    <property type="molecule type" value="Transcribed_RNA"/>
</dbReference>
<evidence type="ECO:0000256" key="5">
    <source>
        <dbReference type="ARBA" id="ARBA00023102"/>
    </source>
</evidence>
<dbReference type="InterPro" id="IPR044524">
    <property type="entry name" value="Isoase_HisA-like"/>
</dbReference>
<dbReference type="Gene3D" id="3.20.20.70">
    <property type="entry name" value="Aldolase class I"/>
    <property type="match status" value="1"/>
</dbReference>
<evidence type="ECO:0000256" key="4">
    <source>
        <dbReference type="ARBA" id="ARBA00022605"/>
    </source>
</evidence>
<evidence type="ECO:0000256" key="7">
    <source>
        <dbReference type="RuleBase" id="RU003657"/>
    </source>
</evidence>
<dbReference type="GO" id="GO:0003949">
    <property type="term" value="F:1-(5-phosphoribosyl)-5-[(5-phosphoribosylamino)methylideneamino]imidazole-4-carboxamide isomerase activity"/>
    <property type="evidence" value="ECO:0007669"/>
    <property type="project" value="UniProtKB-EC"/>
</dbReference>